<dbReference type="AlphaFoldDB" id="A0A5A7PFF4"/>
<evidence type="ECO:0000313" key="1">
    <source>
        <dbReference type="EMBL" id="GER31286.1"/>
    </source>
</evidence>
<organism evidence="1 2">
    <name type="scientific">Striga asiatica</name>
    <name type="common">Asiatic witchweed</name>
    <name type="synonym">Buchnera asiatica</name>
    <dbReference type="NCBI Taxonomy" id="4170"/>
    <lineage>
        <taxon>Eukaryota</taxon>
        <taxon>Viridiplantae</taxon>
        <taxon>Streptophyta</taxon>
        <taxon>Embryophyta</taxon>
        <taxon>Tracheophyta</taxon>
        <taxon>Spermatophyta</taxon>
        <taxon>Magnoliopsida</taxon>
        <taxon>eudicotyledons</taxon>
        <taxon>Gunneridae</taxon>
        <taxon>Pentapetalae</taxon>
        <taxon>asterids</taxon>
        <taxon>lamiids</taxon>
        <taxon>Lamiales</taxon>
        <taxon>Orobanchaceae</taxon>
        <taxon>Buchnereae</taxon>
        <taxon>Striga</taxon>
    </lineage>
</organism>
<sequence length="122" mass="13757">MSLTLTLTLTSSSVDFTESPLDKSMDGGDFAILKNLITLWKADNLMAAAFLDQLLTSKNSSFDFEDAVDLHRPFLEYINRSSVKFSSFVRCIYRRRVNIVRGENDKPHADIGTLAIQDYGQD</sequence>
<proteinExistence type="predicted"/>
<gene>
    <name evidence="1" type="ORF">STAS_07271</name>
</gene>
<dbReference type="Proteomes" id="UP000325081">
    <property type="component" value="Unassembled WGS sequence"/>
</dbReference>
<name>A0A5A7PFF4_STRAF</name>
<accession>A0A5A7PFF4</accession>
<comment type="caution">
    <text evidence="1">The sequence shown here is derived from an EMBL/GenBank/DDBJ whole genome shotgun (WGS) entry which is preliminary data.</text>
</comment>
<reference evidence="2" key="1">
    <citation type="journal article" date="2019" name="Curr. Biol.">
        <title>Genome Sequence of Striga asiatica Provides Insight into the Evolution of Plant Parasitism.</title>
        <authorList>
            <person name="Yoshida S."/>
            <person name="Kim S."/>
            <person name="Wafula E.K."/>
            <person name="Tanskanen J."/>
            <person name="Kim Y.M."/>
            <person name="Honaas L."/>
            <person name="Yang Z."/>
            <person name="Spallek T."/>
            <person name="Conn C.E."/>
            <person name="Ichihashi Y."/>
            <person name="Cheong K."/>
            <person name="Cui S."/>
            <person name="Der J.P."/>
            <person name="Gundlach H."/>
            <person name="Jiao Y."/>
            <person name="Hori C."/>
            <person name="Ishida J.K."/>
            <person name="Kasahara H."/>
            <person name="Kiba T."/>
            <person name="Kim M.S."/>
            <person name="Koo N."/>
            <person name="Laohavisit A."/>
            <person name="Lee Y.H."/>
            <person name="Lumba S."/>
            <person name="McCourt P."/>
            <person name="Mortimer J.C."/>
            <person name="Mutuku J.M."/>
            <person name="Nomura T."/>
            <person name="Sasaki-Sekimoto Y."/>
            <person name="Seto Y."/>
            <person name="Wang Y."/>
            <person name="Wakatake T."/>
            <person name="Sakakibara H."/>
            <person name="Demura T."/>
            <person name="Yamaguchi S."/>
            <person name="Yoneyama K."/>
            <person name="Manabe R.I."/>
            <person name="Nelson D.C."/>
            <person name="Schulman A.H."/>
            <person name="Timko M.P."/>
            <person name="dePamphilis C.W."/>
            <person name="Choi D."/>
            <person name="Shirasu K."/>
        </authorList>
    </citation>
    <scope>NUCLEOTIDE SEQUENCE [LARGE SCALE GENOMIC DNA]</scope>
    <source>
        <strain evidence="2">cv. UVA1</strain>
    </source>
</reference>
<evidence type="ECO:0000313" key="2">
    <source>
        <dbReference type="Proteomes" id="UP000325081"/>
    </source>
</evidence>
<protein>
    <submittedName>
        <fullName evidence="1">Acyl carrier protein 2</fullName>
    </submittedName>
</protein>
<dbReference type="EMBL" id="BKCP01004439">
    <property type="protein sequence ID" value="GER31286.1"/>
    <property type="molecule type" value="Genomic_DNA"/>
</dbReference>
<keyword evidence="2" id="KW-1185">Reference proteome</keyword>